<dbReference type="InterPro" id="IPR019543">
    <property type="entry name" value="APP_amyloid_C"/>
</dbReference>
<dbReference type="GO" id="GO:0016020">
    <property type="term" value="C:membrane"/>
    <property type="evidence" value="ECO:0007669"/>
    <property type="project" value="UniProtKB-SubCell"/>
</dbReference>
<dbReference type="InterPro" id="IPR011993">
    <property type="entry name" value="PH-like_dom_sf"/>
</dbReference>
<keyword evidence="4 5" id="KW-0472">Membrane</keyword>
<gene>
    <name evidence="7" type="primary">ORF141476</name>
</gene>
<comment type="subcellular location">
    <subcellularLocation>
        <location evidence="1">Membrane</location>
        <topology evidence="1">Single-pass type I membrane protein</topology>
    </subcellularLocation>
</comment>
<dbReference type="PRINTS" id="PR00203">
    <property type="entry name" value="AMYLOIDA4"/>
</dbReference>
<proteinExistence type="predicted"/>
<dbReference type="AlphaFoldDB" id="A0A0B7AWF2"/>
<evidence type="ECO:0000256" key="3">
    <source>
        <dbReference type="ARBA" id="ARBA00022989"/>
    </source>
</evidence>
<evidence type="ECO:0000256" key="4">
    <source>
        <dbReference type="ARBA" id="ARBA00023136"/>
    </source>
</evidence>
<dbReference type="GO" id="GO:0007417">
    <property type="term" value="P:central nervous system development"/>
    <property type="evidence" value="ECO:0007669"/>
    <property type="project" value="TreeGrafter"/>
</dbReference>
<evidence type="ECO:0000259" key="6">
    <source>
        <dbReference type="Pfam" id="PF10515"/>
    </source>
</evidence>
<dbReference type="InterPro" id="IPR008155">
    <property type="entry name" value="Amyloid_glyco"/>
</dbReference>
<dbReference type="PROSITE" id="PS00320">
    <property type="entry name" value="APP_INTRA"/>
    <property type="match status" value="1"/>
</dbReference>
<reference evidence="7" key="1">
    <citation type="submission" date="2014-12" db="EMBL/GenBank/DDBJ databases">
        <title>Insight into the proteome of Arion vulgaris.</title>
        <authorList>
            <person name="Aradska J."/>
            <person name="Bulat T."/>
            <person name="Smidak R."/>
            <person name="Sarate P."/>
            <person name="Gangsoo J."/>
            <person name="Sialana F."/>
            <person name="Bilban M."/>
            <person name="Lubec G."/>
        </authorList>
    </citation>
    <scope>NUCLEOTIDE SEQUENCE</scope>
    <source>
        <tissue evidence="7">Skin</tissue>
    </source>
</reference>
<keyword evidence="2 5" id="KW-0812">Transmembrane</keyword>
<sequence length="180" mass="20101">MSLPIVSEMLSCLNPKLTKSQNPQVRQLMSTTSSVVRTSTMMMISLDDSSKEEFDTISHEMDESDDDLQEDEHDYEKKTFVAHHMQDTHNVRQGIAESAASSSQVGSTIGIALGSVSVFVIIVVAIIMLRRSQSRQSVSHGYVEVDPSASPEERHLANMQMNGYENPTYKYFEVQNNPKA</sequence>
<accession>A0A0B7AWF2</accession>
<feature type="transmembrane region" description="Helical" evidence="5">
    <location>
        <begin position="109"/>
        <end position="129"/>
    </location>
</feature>
<dbReference type="PANTHER" id="PTHR23103">
    <property type="entry name" value="ALZHEIMER'S DISEASE BETA-AMYLOID RELATED"/>
    <property type="match status" value="1"/>
</dbReference>
<dbReference type="EMBL" id="HACG01037375">
    <property type="protein sequence ID" value="CEK84240.1"/>
    <property type="molecule type" value="Transcribed_RNA"/>
</dbReference>
<evidence type="ECO:0000313" key="7">
    <source>
        <dbReference type="EMBL" id="CEK84240.1"/>
    </source>
</evidence>
<dbReference type="Gene3D" id="2.30.29.30">
    <property type="entry name" value="Pleckstrin-homology domain (PH domain)/Phosphotyrosine-binding domain (PTB)"/>
    <property type="match status" value="1"/>
</dbReference>
<evidence type="ECO:0000256" key="5">
    <source>
        <dbReference type="SAM" id="Phobius"/>
    </source>
</evidence>
<evidence type="ECO:0000256" key="1">
    <source>
        <dbReference type="ARBA" id="ARBA00004479"/>
    </source>
</evidence>
<dbReference type="Pfam" id="PF10515">
    <property type="entry name" value="APP_amyloid"/>
    <property type="match status" value="1"/>
</dbReference>
<dbReference type="InterPro" id="IPR019745">
    <property type="entry name" value="Amyloid_glyco_intracell_CS"/>
</dbReference>
<feature type="domain" description="Beta-amyloid precursor protein C-terminal" evidence="6">
    <location>
        <begin position="122"/>
        <end position="173"/>
    </location>
</feature>
<dbReference type="GO" id="GO:0007409">
    <property type="term" value="P:axonogenesis"/>
    <property type="evidence" value="ECO:0007669"/>
    <property type="project" value="TreeGrafter"/>
</dbReference>
<keyword evidence="3 5" id="KW-1133">Transmembrane helix</keyword>
<dbReference type="PANTHER" id="PTHR23103:SF15">
    <property type="entry name" value="AMYLOID-BETA-LIKE PROTEIN"/>
    <property type="match status" value="1"/>
</dbReference>
<evidence type="ECO:0000256" key="2">
    <source>
        <dbReference type="ARBA" id="ARBA00022692"/>
    </source>
</evidence>
<organism evidence="7">
    <name type="scientific">Arion vulgaris</name>
    <dbReference type="NCBI Taxonomy" id="1028688"/>
    <lineage>
        <taxon>Eukaryota</taxon>
        <taxon>Metazoa</taxon>
        <taxon>Spiralia</taxon>
        <taxon>Lophotrochozoa</taxon>
        <taxon>Mollusca</taxon>
        <taxon>Gastropoda</taxon>
        <taxon>Heterobranchia</taxon>
        <taxon>Euthyneura</taxon>
        <taxon>Panpulmonata</taxon>
        <taxon>Eupulmonata</taxon>
        <taxon>Stylommatophora</taxon>
        <taxon>Helicina</taxon>
        <taxon>Arionoidea</taxon>
        <taxon>Arionidae</taxon>
        <taxon>Arion</taxon>
    </lineage>
</organism>
<protein>
    <recommendedName>
        <fullName evidence="6">Beta-amyloid precursor protein C-terminal domain-containing protein</fullName>
    </recommendedName>
</protein>
<name>A0A0B7AWF2_9EUPU</name>